<dbReference type="eggNOG" id="ENOG502QW2K">
    <property type="taxonomic scope" value="Eukaryota"/>
</dbReference>
<dbReference type="PANTHER" id="PTHR33307:SF11">
    <property type="entry name" value="ALPHA-L-RHAMNOSIDASE"/>
    <property type="match status" value="1"/>
</dbReference>
<organism evidence="2 3">
    <name type="scientific">Coniosporium apollinis (strain CBS 100218)</name>
    <name type="common">Rock-inhabiting black yeast</name>
    <dbReference type="NCBI Taxonomy" id="1168221"/>
    <lineage>
        <taxon>Eukaryota</taxon>
        <taxon>Fungi</taxon>
        <taxon>Dikarya</taxon>
        <taxon>Ascomycota</taxon>
        <taxon>Pezizomycotina</taxon>
        <taxon>Dothideomycetes</taxon>
        <taxon>Dothideomycetes incertae sedis</taxon>
        <taxon>Coniosporium</taxon>
    </lineage>
</organism>
<dbReference type="AlphaFoldDB" id="R7Z830"/>
<evidence type="ECO:0000313" key="2">
    <source>
        <dbReference type="EMBL" id="EON70081.1"/>
    </source>
</evidence>
<proteinExistence type="predicted"/>
<dbReference type="GeneID" id="19906658"/>
<dbReference type="EMBL" id="JH767674">
    <property type="protein sequence ID" value="EON70081.1"/>
    <property type="molecule type" value="Genomic_DNA"/>
</dbReference>
<feature type="domain" description="Bacterial alpha-L-rhamnosidase N-terminal" evidence="1">
    <location>
        <begin position="173"/>
        <end position="346"/>
    </location>
</feature>
<dbReference type="Pfam" id="PF25788">
    <property type="entry name" value="Ig_Rha78A_N"/>
    <property type="match status" value="1"/>
</dbReference>
<dbReference type="HOGENOM" id="CLU_803056_0_0_1"/>
<dbReference type="STRING" id="1168221.R7Z830"/>
<name>R7Z830_CONA1</name>
<reference evidence="3" key="1">
    <citation type="submission" date="2012-06" db="EMBL/GenBank/DDBJ databases">
        <title>The genome sequence of Coniosporium apollinis CBS 100218.</title>
        <authorList>
            <consortium name="The Broad Institute Genome Sequencing Platform"/>
            <person name="Cuomo C."/>
            <person name="Gorbushina A."/>
            <person name="Noack S."/>
            <person name="Walker B."/>
            <person name="Young S.K."/>
            <person name="Zeng Q."/>
            <person name="Gargeya S."/>
            <person name="Fitzgerald M."/>
            <person name="Haas B."/>
            <person name="Abouelleil A."/>
            <person name="Alvarado L."/>
            <person name="Arachchi H.M."/>
            <person name="Berlin A.M."/>
            <person name="Chapman S.B."/>
            <person name="Goldberg J."/>
            <person name="Griggs A."/>
            <person name="Gujja S."/>
            <person name="Hansen M."/>
            <person name="Howarth C."/>
            <person name="Imamovic A."/>
            <person name="Larimer J."/>
            <person name="McCowan C."/>
            <person name="Montmayeur A."/>
            <person name="Murphy C."/>
            <person name="Neiman D."/>
            <person name="Pearson M."/>
            <person name="Priest M."/>
            <person name="Roberts A."/>
            <person name="Saif S."/>
            <person name="Shea T."/>
            <person name="Sisk P."/>
            <person name="Sykes S."/>
            <person name="Wortman J."/>
            <person name="Nusbaum C."/>
            <person name="Birren B."/>
        </authorList>
    </citation>
    <scope>NUCLEOTIDE SEQUENCE [LARGE SCALE GENOMIC DNA]</scope>
    <source>
        <strain evidence="3">CBS 100218</strain>
    </source>
</reference>
<keyword evidence="3" id="KW-1185">Reference proteome</keyword>
<dbReference type="InterPro" id="IPR013737">
    <property type="entry name" value="Bac_rhamnosid_N"/>
</dbReference>
<dbReference type="InterPro" id="IPR016007">
    <property type="entry name" value="Alpha_rhamnosid"/>
</dbReference>
<dbReference type="RefSeq" id="XP_007785398.1">
    <property type="nucleotide sequence ID" value="XM_007787208.1"/>
</dbReference>
<evidence type="ECO:0000259" key="1">
    <source>
        <dbReference type="Pfam" id="PF08531"/>
    </source>
</evidence>
<dbReference type="Gene3D" id="2.60.120.260">
    <property type="entry name" value="Galactose-binding domain-like"/>
    <property type="match status" value="1"/>
</dbReference>
<dbReference type="OrthoDB" id="10036721at2759"/>
<accession>R7Z830</accession>
<dbReference type="Proteomes" id="UP000016924">
    <property type="component" value="Unassembled WGS sequence"/>
</dbReference>
<sequence length="346" mass="39381">MQISRCGIHGFHEVLGIDVDEIRFFWTLESDDEYATQDAYRVVLSTDPKAVEAGAPATADIAFDSGKVQSEAQRNIRCRPDGGFRSTCTYFWKVTVWSHREVAYSSAINHFFTAYPKSHLLPPWSMNQTYMPHSSLIFRSWFEDEANRWKAVWIGNGGDKPLYLRKAFLLHRQPTKAIAFASGLGHYNLRVNGQLASDHVLDPGWTNYHRTVQFVAHDLTSHLQPGENVLAAHLGNGFYAGDKGDRFFWPMYEDNTYVRYGNELCFFAELHLFYDDGTHTVLVSDPEWQVRESATTLANIYASETYDRRLYPVGWDAPGFDDGGWSSAKALTGPRGQLRYQSQPPV</sequence>
<evidence type="ECO:0000313" key="3">
    <source>
        <dbReference type="Proteomes" id="UP000016924"/>
    </source>
</evidence>
<dbReference type="InterPro" id="IPR013783">
    <property type="entry name" value="Ig-like_fold"/>
</dbReference>
<protein>
    <recommendedName>
        <fullName evidence="1">Bacterial alpha-L-rhamnosidase N-terminal domain-containing protein</fullName>
    </recommendedName>
</protein>
<dbReference type="PANTHER" id="PTHR33307">
    <property type="entry name" value="ALPHA-RHAMNOSIDASE (EUROFUNG)"/>
    <property type="match status" value="1"/>
</dbReference>
<dbReference type="Pfam" id="PF08531">
    <property type="entry name" value="Bac_rhamnosid_N"/>
    <property type="match status" value="1"/>
</dbReference>
<gene>
    <name evidence="2" type="ORF">W97_09347</name>
</gene>
<dbReference type="Gene3D" id="2.60.40.10">
    <property type="entry name" value="Immunoglobulins"/>
    <property type="match status" value="1"/>
</dbReference>
<feature type="non-terminal residue" evidence="2">
    <location>
        <position position="346"/>
    </location>
</feature>